<dbReference type="InterPro" id="IPR037923">
    <property type="entry name" value="HTH-like"/>
</dbReference>
<evidence type="ECO:0000313" key="6">
    <source>
        <dbReference type="Proteomes" id="UP001493487"/>
    </source>
</evidence>
<dbReference type="PANTHER" id="PTHR43280">
    <property type="entry name" value="ARAC-FAMILY TRANSCRIPTIONAL REGULATOR"/>
    <property type="match status" value="1"/>
</dbReference>
<dbReference type="InterPro" id="IPR018060">
    <property type="entry name" value="HTH_AraC"/>
</dbReference>
<dbReference type="Proteomes" id="UP001493487">
    <property type="component" value="Unassembled WGS sequence"/>
</dbReference>
<accession>A0ABV1KNC4</accession>
<dbReference type="Gene3D" id="1.10.10.60">
    <property type="entry name" value="Homeodomain-like"/>
    <property type="match status" value="2"/>
</dbReference>
<keyword evidence="6" id="KW-1185">Reference proteome</keyword>
<dbReference type="Gene3D" id="2.60.120.280">
    <property type="entry name" value="Regulatory protein AraC"/>
    <property type="match status" value="1"/>
</dbReference>
<comment type="caution">
    <text evidence="5">The sequence shown here is derived from an EMBL/GenBank/DDBJ whole genome shotgun (WGS) entry which is preliminary data.</text>
</comment>
<reference evidence="5 6" key="1">
    <citation type="journal article" date="2023" name="Genome Announc.">
        <title>Pan-Genome Analyses of the Genus Cohnella and Proposal of the Novel Species Cohnella silvisoli sp. nov., Isolated from Forest Soil.</title>
        <authorList>
            <person name="Wang C."/>
            <person name="Mao L."/>
            <person name="Bao G."/>
            <person name="Zhu H."/>
        </authorList>
    </citation>
    <scope>NUCLEOTIDE SEQUENCE [LARGE SCALE GENOMIC DNA]</scope>
    <source>
        <strain evidence="5 6">NL03-T5-1</strain>
    </source>
</reference>
<dbReference type="SMART" id="SM00342">
    <property type="entry name" value="HTH_ARAC"/>
    <property type="match status" value="1"/>
</dbReference>
<keyword evidence="2" id="KW-0238">DNA-binding</keyword>
<dbReference type="PROSITE" id="PS00041">
    <property type="entry name" value="HTH_ARAC_FAMILY_1"/>
    <property type="match status" value="1"/>
</dbReference>
<dbReference type="SUPFAM" id="SSF46689">
    <property type="entry name" value="Homeodomain-like"/>
    <property type="match status" value="2"/>
</dbReference>
<organism evidence="5 6">
    <name type="scientific">Cohnella silvisoli</name>
    <dbReference type="NCBI Taxonomy" id="2873699"/>
    <lineage>
        <taxon>Bacteria</taxon>
        <taxon>Bacillati</taxon>
        <taxon>Bacillota</taxon>
        <taxon>Bacilli</taxon>
        <taxon>Bacillales</taxon>
        <taxon>Paenibacillaceae</taxon>
        <taxon>Cohnella</taxon>
    </lineage>
</organism>
<dbReference type="PRINTS" id="PR00032">
    <property type="entry name" value="HTHARAC"/>
</dbReference>
<dbReference type="PROSITE" id="PS01124">
    <property type="entry name" value="HTH_ARAC_FAMILY_2"/>
    <property type="match status" value="1"/>
</dbReference>
<feature type="domain" description="HTH araC/xylS-type" evidence="4">
    <location>
        <begin position="174"/>
        <end position="272"/>
    </location>
</feature>
<sequence>MKNEEHALADLLQNLQINVTSAHRTQCNEYWEDLDYTPEYNKLYFIEEGEGWLKIGDKEFHPKPGQLCLMPAYVKQSYSTVTDRKPFLKYWCHFTVTAGPFDLFQWIGVPFFIDVEDTERMTELFAQLTALHGSHSLVSVLQEKSIMLEIISRYLGQVPVRILKHRSEEMDRLTVIHDYVENHLHTSMSIDEMAAALHLHPNYFIAYFRKHFGIPPAKYVNRKRAERAKLLLTTTSLSVKEIAERTGFVDTNHFTKFFRKESGHSPTEFRSLYA</sequence>
<dbReference type="InterPro" id="IPR009057">
    <property type="entry name" value="Homeodomain-like_sf"/>
</dbReference>
<gene>
    <name evidence="5" type="ORF">QJS35_03380</name>
</gene>
<evidence type="ECO:0000259" key="4">
    <source>
        <dbReference type="PROSITE" id="PS01124"/>
    </source>
</evidence>
<keyword evidence="1" id="KW-0805">Transcription regulation</keyword>
<proteinExistence type="predicted"/>
<evidence type="ECO:0000313" key="5">
    <source>
        <dbReference type="EMBL" id="MEQ4481435.1"/>
    </source>
</evidence>
<evidence type="ECO:0000256" key="2">
    <source>
        <dbReference type="ARBA" id="ARBA00023125"/>
    </source>
</evidence>
<evidence type="ECO:0000256" key="3">
    <source>
        <dbReference type="ARBA" id="ARBA00023163"/>
    </source>
</evidence>
<dbReference type="Pfam" id="PF12833">
    <property type="entry name" value="HTH_18"/>
    <property type="match status" value="1"/>
</dbReference>
<dbReference type="Pfam" id="PF02311">
    <property type="entry name" value="AraC_binding"/>
    <property type="match status" value="1"/>
</dbReference>
<dbReference type="SUPFAM" id="SSF51215">
    <property type="entry name" value="Regulatory protein AraC"/>
    <property type="match status" value="1"/>
</dbReference>
<keyword evidence="3" id="KW-0804">Transcription</keyword>
<dbReference type="InterPro" id="IPR018062">
    <property type="entry name" value="HTH_AraC-typ_CS"/>
</dbReference>
<dbReference type="InterPro" id="IPR020449">
    <property type="entry name" value="Tscrpt_reg_AraC-type_HTH"/>
</dbReference>
<name>A0ABV1KNC4_9BACL</name>
<dbReference type="RefSeq" id="WP_232182060.1">
    <property type="nucleotide sequence ID" value="NZ_JAIOAP010000001.1"/>
</dbReference>
<protein>
    <submittedName>
        <fullName evidence="5">AraC family transcriptional regulator</fullName>
    </submittedName>
</protein>
<dbReference type="PANTHER" id="PTHR43280:SF2">
    <property type="entry name" value="HTH-TYPE TRANSCRIPTIONAL REGULATOR EXSA"/>
    <property type="match status" value="1"/>
</dbReference>
<dbReference type="InterPro" id="IPR003313">
    <property type="entry name" value="AraC-bd"/>
</dbReference>
<evidence type="ECO:0000256" key="1">
    <source>
        <dbReference type="ARBA" id="ARBA00023015"/>
    </source>
</evidence>
<dbReference type="EMBL" id="JASKHM010000001">
    <property type="protein sequence ID" value="MEQ4481435.1"/>
    <property type="molecule type" value="Genomic_DNA"/>
</dbReference>